<gene>
    <name evidence="3" type="ORF">LR48_Vigan07g172300</name>
</gene>
<dbReference type="Proteomes" id="UP000053144">
    <property type="component" value="Chromosome 7"/>
</dbReference>
<feature type="domain" description="DUF8039" evidence="2">
    <location>
        <begin position="200"/>
        <end position="283"/>
    </location>
</feature>
<dbReference type="InterPro" id="IPR058352">
    <property type="entry name" value="DUF8039"/>
</dbReference>
<dbReference type="Gramene" id="KOM48019">
    <property type="protein sequence ID" value="KOM48019"/>
    <property type="gene ID" value="LR48_Vigan07g172300"/>
</dbReference>
<sequence>MVDHPHSSGDEAPSSRPTRGATRLRQLMVRRNSGERKPVDFNMITGVTSGPNADVFRSYLGVLARDRINILTPSFDNVFEVDRNIIWNNLLDSLVEQSSQGQFTLEGRHDILTIKLDVLSTLDECMLLLRAELRMKLREELRTKLYDEVTTKVTDKVMCQFQQQFESYGMRPHPSLVQEPIVPPTGESGKGSCSTPCVPRDDMDDASPCLLYVLDGTEKMLVARGIVFQAVIVVHGMELPKDEVKVSVDDIIIPDASVPLPTCEIFIVAHAFQSFIAWLKHLVGSVSDPSMITSTKTTYNVEYFGPFTSNSRTMSYHSTLN</sequence>
<evidence type="ECO:0000313" key="4">
    <source>
        <dbReference type="Proteomes" id="UP000053144"/>
    </source>
</evidence>
<dbReference type="AlphaFoldDB" id="A0A0L9UZS0"/>
<dbReference type="EMBL" id="CM003377">
    <property type="protein sequence ID" value="KOM48019.1"/>
    <property type="molecule type" value="Genomic_DNA"/>
</dbReference>
<evidence type="ECO:0000313" key="3">
    <source>
        <dbReference type="EMBL" id="KOM48019.1"/>
    </source>
</evidence>
<reference evidence="4" key="1">
    <citation type="journal article" date="2015" name="Proc. Natl. Acad. Sci. U.S.A.">
        <title>Genome sequencing of adzuki bean (Vigna angularis) provides insight into high starch and low fat accumulation and domestication.</title>
        <authorList>
            <person name="Yang K."/>
            <person name="Tian Z."/>
            <person name="Chen C."/>
            <person name="Luo L."/>
            <person name="Zhao B."/>
            <person name="Wang Z."/>
            <person name="Yu L."/>
            <person name="Li Y."/>
            <person name="Sun Y."/>
            <person name="Li W."/>
            <person name="Chen Y."/>
            <person name="Li Y."/>
            <person name="Zhang Y."/>
            <person name="Ai D."/>
            <person name="Zhao J."/>
            <person name="Shang C."/>
            <person name="Ma Y."/>
            <person name="Wu B."/>
            <person name="Wang M."/>
            <person name="Gao L."/>
            <person name="Sun D."/>
            <person name="Zhang P."/>
            <person name="Guo F."/>
            <person name="Wang W."/>
            <person name="Li Y."/>
            <person name="Wang J."/>
            <person name="Varshney R.K."/>
            <person name="Wang J."/>
            <person name="Ling H.Q."/>
            <person name="Wan P."/>
        </authorList>
    </citation>
    <scope>NUCLEOTIDE SEQUENCE</scope>
    <source>
        <strain evidence="4">cv. Jingnong 6</strain>
    </source>
</reference>
<evidence type="ECO:0000256" key="1">
    <source>
        <dbReference type="SAM" id="MobiDB-lite"/>
    </source>
</evidence>
<organism evidence="3 4">
    <name type="scientific">Phaseolus angularis</name>
    <name type="common">Azuki bean</name>
    <name type="synonym">Vigna angularis</name>
    <dbReference type="NCBI Taxonomy" id="3914"/>
    <lineage>
        <taxon>Eukaryota</taxon>
        <taxon>Viridiplantae</taxon>
        <taxon>Streptophyta</taxon>
        <taxon>Embryophyta</taxon>
        <taxon>Tracheophyta</taxon>
        <taxon>Spermatophyta</taxon>
        <taxon>Magnoliopsida</taxon>
        <taxon>eudicotyledons</taxon>
        <taxon>Gunneridae</taxon>
        <taxon>Pentapetalae</taxon>
        <taxon>rosids</taxon>
        <taxon>fabids</taxon>
        <taxon>Fabales</taxon>
        <taxon>Fabaceae</taxon>
        <taxon>Papilionoideae</taxon>
        <taxon>50 kb inversion clade</taxon>
        <taxon>NPAAA clade</taxon>
        <taxon>indigoferoid/millettioid clade</taxon>
        <taxon>Phaseoleae</taxon>
        <taxon>Vigna</taxon>
    </lineage>
</organism>
<dbReference type="Pfam" id="PF26133">
    <property type="entry name" value="DUF8039"/>
    <property type="match status" value="1"/>
</dbReference>
<name>A0A0L9UZS0_PHAAN</name>
<dbReference type="PANTHER" id="PTHR33018">
    <property type="entry name" value="OS10G0338966 PROTEIN-RELATED"/>
    <property type="match status" value="1"/>
</dbReference>
<dbReference type="PANTHER" id="PTHR33018:SF34">
    <property type="entry name" value="OS02G0472350 PROTEIN"/>
    <property type="match status" value="1"/>
</dbReference>
<evidence type="ECO:0000259" key="2">
    <source>
        <dbReference type="Pfam" id="PF26133"/>
    </source>
</evidence>
<proteinExistence type="predicted"/>
<feature type="region of interest" description="Disordered" evidence="1">
    <location>
        <begin position="1"/>
        <end position="20"/>
    </location>
</feature>
<protein>
    <recommendedName>
        <fullName evidence="2">DUF8039 domain-containing protein</fullName>
    </recommendedName>
</protein>
<accession>A0A0L9UZS0</accession>